<dbReference type="PIRSF" id="PIRSF000706">
    <property type="entry name" value="Kanamycin_kin"/>
    <property type="match status" value="1"/>
</dbReference>
<evidence type="ECO:0000256" key="4">
    <source>
        <dbReference type="ARBA" id="ARBA00022777"/>
    </source>
</evidence>
<comment type="caution">
    <text evidence="9">The sequence shown here is derived from an EMBL/GenBank/DDBJ whole genome shotgun (WGS) entry which is preliminary data.</text>
</comment>
<evidence type="ECO:0000313" key="10">
    <source>
        <dbReference type="Proteomes" id="UP000614741"/>
    </source>
</evidence>
<dbReference type="EMBL" id="BONP01000009">
    <property type="protein sequence ID" value="GIG40116.1"/>
    <property type="molecule type" value="Genomic_DNA"/>
</dbReference>
<sequence>MPPEHAALPPTGARIFREIPSGPVPVPVAVERLADGDAVDPVWVNEAGGTTFRLGTSRYVKWTPAGVTQVDLAAEATRLTWASAFTRVPEVLDLGADEDGTWLVTAAIRARSAVVPPWVDRPVEAATAIGTGLRALHDALPVGECPFDWSVTSRVATAMEHLDAGDTPASWSPEHRDLTVDEARARLRDVPPVDRLVVCHADACAPNTLIGDDGRWAAHVDLGRLGVADRWADLAIAAWSTVWNYGPGYEHHVYDAYGVEPDADRIAFYRLLWDAT</sequence>
<protein>
    <submittedName>
        <fullName evidence="9">Phosphotransferase</fullName>
    </submittedName>
</protein>
<gene>
    <name evidence="9" type="ORF">Cph01nite_18780</name>
</gene>
<keyword evidence="3 7" id="KW-0547">Nucleotide-binding</keyword>
<name>A0ABQ4DMH3_9CELL</name>
<proteinExistence type="inferred from homology"/>
<evidence type="ECO:0000256" key="2">
    <source>
        <dbReference type="ARBA" id="ARBA00022679"/>
    </source>
</evidence>
<dbReference type="CDD" id="cd05150">
    <property type="entry name" value="APH"/>
    <property type="match status" value="1"/>
</dbReference>
<evidence type="ECO:0000256" key="1">
    <source>
        <dbReference type="ARBA" id="ARBA00006219"/>
    </source>
</evidence>
<keyword evidence="6 7" id="KW-0046">Antibiotic resistance</keyword>
<dbReference type="InterPro" id="IPR024165">
    <property type="entry name" value="Kan/Strep_kinase"/>
</dbReference>
<organism evidence="9 10">
    <name type="scientific">Cellulomonas phragmiteti</name>
    <dbReference type="NCBI Taxonomy" id="478780"/>
    <lineage>
        <taxon>Bacteria</taxon>
        <taxon>Bacillati</taxon>
        <taxon>Actinomycetota</taxon>
        <taxon>Actinomycetes</taxon>
        <taxon>Micrococcales</taxon>
        <taxon>Cellulomonadaceae</taxon>
        <taxon>Cellulomonas</taxon>
    </lineage>
</organism>
<dbReference type="Gene3D" id="3.30.200.20">
    <property type="entry name" value="Phosphorylase Kinase, domain 1"/>
    <property type="match status" value="1"/>
</dbReference>
<dbReference type="InterPro" id="IPR011009">
    <property type="entry name" value="Kinase-like_dom_sf"/>
</dbReference>
<reference evidence="9 10" key="1">
    <citation type="submission" date="2021-01" db="EMBL/GenBank/DDBJ databases">
        <title>Whole genome shotgun sequence of Cellulomonas phragmiteti NBRC 110785.</title>
        <authorList>
            <person name="Komaki H."/>
            <person name="Tamura T."/>
        </authorList>
    </citation>
    <scope>NUCLEOTIDE SEQUENCE [LARGE SCALE GENOMIC DNA]</scope>
    <source>
        <strain evidence="9 10">NBRC 110785</strain>
    </source>
</reference>
<keyword evidence="5 7" id="KW-0067">ATP-binding</keyword>
<keyword evidence="10" id="KW-1185">Reference proteome</keyword>
<feature type="domain" description="Aminoglycoside phosphotransferase" evidence="8">
    <location>
        <begin position="50"/>
        <end position="269"/>
    </location>
</feature>
<evidence type="ECO:0000256" key="6">
    <source>
        <dbReference type="ARBA" id="ARBA00023251"/>
    </source>
</evidence>
<dbReference type="Pfam" id="PF01636">
    <property type="entry name" value="APH"/>
    <property type="match status" value="1"/>
</dbReference>
<accession>A0ABQ4DMH3</accession>
<evidence type="ECO:0000259" key="8">
    <source>
        <dbReference type="Pfam" id="PF01636"/>
    </source>
</evidence>
<dbReference type="Proteomes" id="UP000614741">
    <property type="component" value="Unassembled WGS sequence"/>
</dbReference>
<dbReference type="SUPFAM" id="SSF56112">
    <property type="entry name" value="Protein kinase-like (PK-like)"/>
    <property type="match status" value="1"/>
</dbReference>
<evidence type="ECO:0000256" key="7">
    <source>
        <dbReference type="PIRNR" id="PIRNR000706"/>
    </source>
</evidence>
<keyword evidence="4 7" id="KW-0418">Kinase</keyword>
<dbReference type="InterPro" id="IPR002575">
    <property type="entry name" value="Aminoglycoside_PTrfase"/>
</dbReference>
<keyword evidence="2 7" id="KW-0808">Transferase</keyword>
<dbReference type="Gene3D" id="3.90.1200.10">
    <property type="match status" value="1"/>
</dbReference>
<evidence type="ECO:0000313" key="9">
    <source>
        <dbReference type="EMBL" id="GIG40116.1"/>
    </source>
</evidence>
<evidence type="ECO:0000256" key="3">
    <source>
        <dbReference type="ARBA" id="ARBA00022741"/>
    </source>
</evidence>
<comment type="similarity">
    <text evidence="1 7">Belongs to the aminoglycoside phosphotransferase family.</text>
</comment>
<evidence type="ECO:0000256" key="5">
    <source>
        <dbReference type="ARBA" id="ARBA00022840"/>
    </source>
</evidence>
<dbReference type="RefSeq" id="WP_203673565.1">
    <property type="nucleotide sequence ID" value="NZ_BONP01000009.1"/>
</dbReference>